<comment type="caution">
    <text evidence="2">The sequence shown here is derived from an EMBL/GenBank/DDBJ whole genome shotgun (WGS) entry which is preliminary data.</text>
</comment>
<dbReference type="AlphaFoldDB" id="A0A0F9LD42"/>
<dbReference type="InterPro" id="IPR009057">
    <property type="entry name" value="Homeodomain-like_sf"/>
</dbReference>
<dbReference type="Pfam" id="PF13392">
    <property type="entry name" value="HNH_3"/>
    <property type="match status" value="1"/>
</dbReference>
<dbReference type="Pfam" id="PF02796">
    <property type="entry name" value="HTH_7"/>
    <property type="match status" value="1"/>
</dbReference>
<reference evidence="2" key="1">
    <citation type="journal article" date="2015" name="Nature">
        <title>Complex archaea that bridge the gap between prokaryotes and eukaryotes.</title>
        <authorList>
            <person name="Spang A."/>
            <person name="Saw J.H."/>
            <person name="Jorgensen S.L."/>
            <person name="Zaremba-Niedzwiedzka K."/>
            <person name="Martijn J."/>
            <person name="Lind A.E."/>
            <person name="van Eijk R."/>
            <person name="Schleper C."/>
            <person name="Guy L."/>
            <person name="Ettema T.J."/>
        </authorList>
    </citation>
    <scope>NUCLEOTIDE SEQUENCE</scope>
</reference>
<dbReference type="Gene3D" id="3.90.75.20">
    <property type="match status" value="1"/>
</dbReference>
<dbReference type="InterPro" id="IPR006120">
    <property type="entry name" value="Resolvase_HTH_dom"/>
</dbReference>
<dbReference type="EMBL" id="LAZR01011354">
    <property type="protein sequence ID" value="KKM62165.1"/>
    <property type="molecule type" value="Genomic_DNA"/>
</dbReference>
<name>A0A0F9LD42_9ZZZZ</name>
<dbReference type="InterPro" id="IPR044925">
    <property type="entry name" value="His-Me_finger_sf"/>
</dbReference>
<dbReference type="GO" id="GO:0003677">
    <property type="term" value="F:DNA binding"/>
    <property type="evidence" value="ECO:0007669"/>
    <property type="project" value="InterPro"/>
</dbReference>
<gene>
    <name evidence="2" type="ORF">LCGC14_1524500</name>
</gene>
<evidence type="ECO:0000259" key="1">
    <source>
        <dbReference type="SMART" id="SM00507"/>
    </source>
</evidence>
<sequence>YKIKRYIQISFRYTGKIMRIYAHRLIWIYFNGNIPKGLEINHKQGIKGDNRLSKLELTSHKENIHHAYKTGLANSTGENHGMHKLTEKKVLKVKRLLKEGTTQQKIAEMFDVSRMTITDINTGRTWSHVVE</sequence>
<proteinExistence type="predicted"/>
<dbReference type="SUPFAM" id="SSF46689">
    <property type="entry name" value="Homeodomain-like"/>
    <property type="match status" value="1"/>
</dbReference>
<dbReference type="InterPro" id="IPR003615">
    <property type="entry name" value="HNH_nuc"/>
</dbReference>
<dbReference type="SUPFAM" id="SSF54060">
    <property type="entry name" value="His-Me finger endonucleases"/>
    <property type="match status" value="1"/>
</dbReference>
<dbReference type="GO" id="GO:0000150">
    <property type="term" value="F:DNA strand exchange activity"/>
    <property type="evidence" value="ECO:0007669"/>
    <property type="project" value="InterPro"/>
</dbReference>
<protein>
    <recommendedName>
        <fullName evidence="1">HNH nuclease domain-containing protein</fullName>
    </recommendedName>
</protein>
<dbReference type="Gene3D" id="1.10.10.60">
    <property type="entry name" value="Homeodomain-like"/>
    <property type="match status" value="1"/>
</dbReference>
<accession>A0A0F9LD42</accession>
<feature type="domain" description="HNH nuclease" evidence="1">
    <location>
        <begin position="16"/>
        <end position="64"/>
    </location>
</feature>
<organism evidence="2">
    <name type="scientific">marine sediment metagenome</name>
    <dbReference type="NCBI Taxonomy" id="412755"/>
    <lineage>
        <taxon>unclassified sequences</taxon>
        <taxon>metagenomes</taxon>
        <taxon>ecological metagenomes</taxon>
    </lineage>
</organism>
<evidence type="ECO:0000313" key="2">
    <source>
        <dbReference type="EMBL" id="KKM62165.1"/>
    </source>
</evidence>
<dbReference type="SMART" id="SM00507">
    <property type="entry name" value="HNHc"/>
    <property type="match status" value="1"/>
</dbReference>
<feature type="non-terminal residue" evidence="2">
    <location>
        <position position="1"/>
    </location>
</feature>